<reference evidence="5" key="1">
    <citation type="submission" date="2019-04" db="EMBL/GenBank/DDBJ databases">
        <title>Complete genome sequence of Sphingomonas sp. W1-2-3.</title>
        <authorList>
            <person name="Im W.T."/>
        </authorList>
    </citation>
    <scope>NUCLEOTIDE SEQUENCE [LARGE SCALE GENOMIC DNA]</scope>
    <source>
        <strain evidence="5">W1-2-3</strain>
    </source>
</reference>
<dbReference type="InterPro" id="IPR017937">
    <property type="entry name" value="Thioredoxin_CS"/>
</dbReference>
<dbReference type="CDD" id="cd02947">
    <property type="entry name" value="TRX_family"/>
    <property type="match status" value="1"/>
</dbReference>
<name>A0A4D7C0T1_9SPHN</name>
<dbReference type="RefSeq" id="WP_222874169.1">
    <property type="nucleotide sequence ID" value="NZ_CP039704.1"/>
</dbReference>
<organism evidence="4 5">
    <name type="scientific">Hankyongella ginsenosidimutans</name>
    <dbReference type="NCBI Taxonomy" id="1763828"/>
    <lineage>
        <taxon>Bacteria</taxon>
        <taxon>Pseudomonadati</taxon>
        <taxon>Pseudomonadota</taxon>
        <taxon>Alphaproteobacteria</taxon>
        <taxon>Sphingomonadales</taxon>
        <taxon>Sphingomonadaceae</taxon>
        <taxon>Hankyongella</taxon>
    </lineage>
</organism>
<proteinExistence type="predicted"/>
<dbReference type="AlphaFoldDB" id="A0A4D7C0T1"/>
<feature type="signal peptide" evidence="2">
    <location>
        <begin position="1"/>
        <end position="18"/>
    </location>
</feature>
<dbReference type="Pfam" id="PF00085">
    <property type="entry name" value="Thioredoxin"/>
    <property type="match status" value="1"/>
</dbReference>
<sequence length="129" mass="13629">MIRQVLLALATTVAFAQAAVAGPAQPYTKEAFAAAQKEGKPILVDIHADWCPTCKAQGTTLSAIAADPAFSGLTIFRIDFDKQKDDVRFFQASRQSTLIAFNGAKETARSVGSTNAKEIRALAGSALAK</sequence>
<dbReference type="InterPro" id="IPR013766">
    <property type="entry name" value="Thioredoxin_domain"/>
</dbReference>
<feature type="chain" id="PRO_5020890156" evidence="2">
    <location>
        <begin position="19"/>
        <end position="129"/>
    </location>
</feature>
<dbReference type="EMBL" id="CP039704">
    <property type="protein sequence ID" value="QCI79334.1"/>
    <property type="molecule type" value="Genomic_DNA"/>
</dbReference>
<keyword evidence="2" id="KW-0732">Signal</keyword>
<accession>A0A4D7C0T1</accession>
<gene>
    <name evidence="4" type="ORF">E6W36_06540</name>
</gene>
<evidence type="ECO:0000256" key="2">
    <source>
        <dbReference type="SAM" id="SignalP"/>
    </source>
</evidence>
<protein>
    <submittedName>
        <fullName evidence="4">Thioredoxin family protein</fullName>
    </submittedName>
</protein>
<dbReference type="InterPro" id="IPR036249">
    <property type="entry name" value="Thioredoxin-like_sf"/>
</dbReference>
<dbReference type="PROSITE" id="PS00194">
    <property type="entry name" value="THIOREDOXIN_1"/>
    <property type="match status" value="1"/>
</dbReference>
<evidence type="ECO:0000313" key="4">
    <source>
        <dbReference type="EMBL" id="QCI79334.1"/>
    </source>
</evidence>
<dbReference type="SUPFAM" id="SSF52833">
    <property type="entry name" value="Thioredoxin-like"/>
    <property type="match status" value="1"/>
</dbReference>
<keyword evidence="1" id="KW-0676">Redox-active center</keyword>
<evidence type="ECO:0000313" key="5">
    <source>
        <dbReference type="Proteomes" id="UP000298714"/>
    </source>
</evidence>
<evidence type="ECO:0000256" key="1">
    <source>
        <dbReference type="ARBA" id="ARBA00023284"/>
    </source>
</evidence>
<keyword evidence="5" id="KW-1185">Reference proteome</keyword>
<dbReference type="Gene3D" id="3.40.30.10">
    <property type="entry name" value="Glutaredoxin"/>
    <property type="match status" value="1"/>
</dbReference>
<dbReference type="PROSITE" id="PS51352">
    <property type="entry name" value="THIOREDOXIN_2"/>
    <property type="match status" value="1"/>
</dbReference>
<dbReference type="GO" id="GO:0015036">
    <property type="term" value="F:disulfide oxidoreductase activity"/>
    <property type="evidence" value="ECO:0007669"/>
    <property type="project" value="UniProtKB-ARBA"/>
</dbReference>
<dbReference type="KEGG" id="hgn:E6W36_06540"/>
<feature type="domain" description="Thioredoxin" evidence="3">
    <location>
        <begin position="6"/>
        <end position="128"/>
    </location>
</feature>
<evidence type="ECO:0000259" key="3">
    <source>
        <dbReference type="PROSITE" id="PS51352"/>
    </source>
</evidence>
<dbReference type="Proteomes" id="UP000298714">
    <property type="component" value="Chromosome"/>
</dbReference>